<reference evidence="2 3" key="1">
    <citation type="submission" date="2015-07" db="EMBL/GenBank/DDBJ databases">
        <title>Comparative genomics of the Sigatoka disease complex on banana suggests a link between parallel evolutionary changes in Pseudocercospora fijiensis and Pseudocercospora eumusae and increased virulence on the banana host.</title>
        <authorList>
            <person name="Chang T.-C."/>
            <person name="Salvucci A."/>
            <person name="Crous P.W."/>
            <person name="Stergiopoulos I."/>
        </authorList>
    </citation>
    <scope>NUCLEOTIDE SEQUENCE [LARGE SCALE GENOMIC DNA]</scope>
    <source>
        <strain evidence="2 3">CBS 116634</strain>
    </source>
</reference>
<evidence type="ECO:0000313" key="3">
    <source>
        <dbReference type="Proteomes" id="UP000073492"/>
    </source>
</evidence>
<feature type="compositionally biased region" description="Pro residues" evidence="1">
    <location>
        <begin position="206"/>
        <end position="217"/>
    </location>
</feature>
<dbReference type="Proteomes" id="UP000073492">
    <property type="component" value="Unassembled WGS sequence"/>
</dbReference>
<comment type="caution">
    <text evidence="2">The sequence shown here is derived from an EMBL/GenBank/DDBJ whole genome shotgun (WGS) entry which is preliminary data.</text>
</comment>
<dbReference type="STRING" id="113226.A0A139I9T4"/>
<accession>A0A139I9T4</accession>
<organism evidence="2 3">
    <name type="scientific">Pseudocercospora musae</name>
    <dbReference type="NCBI Taxonomy" id="113226"/>
    <lineage>
        <taxon>Eukaryota</taxon>
        <taxon>Fungi</taxon>
        <taxon>Dikarya</taxon>
        <taxon>Ascomycota</taxon>
        <taxon>Pezizomycotina</taxon>
        <taxon>Dothideomycetes</taxon>
        <taxon>Dothideomycetidae</taxon>
        <taxon>Mycosphaerellales</taxon>
        <taxon>Mycosphaerellaceae</taxon>
        <taxon>Pseudocercospora</taxon>
    </lineage>
</organism>
<evidence type="ECO:0000256" key="1">
    <source>
        <dbReference type="SAM" id="MobiDB-lite"/>
    </source>
</evidence>
<evidence type="ECO:0000313" key="2">
    <source>
        <dbReference type="EMBL" id="KXT11345.1"/>
    </source>
</evidence>
<feature type="region of interest" description="Disordered" evidence="1">
    <location>
        <begin position="190"/>
        <end position="221"/>
    </location>
</feature>
<name>A0A139I9T4_9PEZI</name>
<dbReference type="AlphaFoldDB" id="A0A139I9T4"/>
<proteinExistence type="predicted"/>
<gene>
    <name evidence="2" type="ORF">AC579_9469</name>
</gene>
<protein>
    <submittedName>
        <fullName evidence="2">Uncharacterized protein</fullName>
    </submittedName>
</protein>
<dbReference type="EMBL" id="LFZO01000205">
    <property type="protein sequence ID" value="KXT11345.1"/>
    <property type="molecule type" value="Genomic_DNA"/>
</dbReference>
<sequence length="748" mass="79556">MALPIDQQLCRDATLSRDNNPALGPVLLLQNDTFFFSCQTLAHTGKTKDGQMKVKTHRMQDKNYKNNVPRQLFATLTKPLFDLASKMTPGFPELPKFAVMHIHNRTNEELLKLLGLAVTFVSKKSYDTSQTGVSAVINAPQVSPIPLYDQYMKGFQNSRNFLFDRGLRYRGDEGTQFLDNVESYLRNNPQQSPLAQYFPGQQPQFQQPPPPPLPSSPVPSTAAVPNPPAIFGAPQVNQSGPAAIAHPASQQFPQPSMTQATAFTVAAPNPPANVGVSYPAQHTQPPQFAGSQAMPVNFTAPNFPVNLGIPQVSQSNLAAVNYPAQQVQFPQVVGGQAAAFPFPPPNAQANFGAFQVNQPGPAATTYPAPQMQLQQPGWSQATSVNSAAPNPFANFGATQVNQLGSEAMALAQGFAPLQQGLDQSASFNSVAPYAPVNFGAGQYDEAAMMYPAQQMPAPQPDLAQGNSSSPMDQLSPMIFNHGVAFDPMGPSAPVDGGVDEMYQAGPAAIDPPSAGMDQESPAFAAPPAHIDPGMRPYDNVAMDFPSQDMETPLLDVGQGAPLNSQAFLPYAQQGVDEVGELWIPTEAEVQAFIALQSEQRAQLHPVSSSSNAHPGVEQYNQDPVEKTAALAWAGQANPHGLIADDGMNLQFHNDVPEPQTGLMPGLSAGDASDGSSLEQIAMPSQPQSLQATDVAVRDPSGLQELGGDQGFAQTSPVPAPPAFVDVGAEMAEFQVGSSFVMDDLVNLE</sequence>
<keyword evidence="3" id="KW-1185">Reference proteome</keyword>
<dbReference type="OrthoDB" id="10596928at2759"/>